<evidence type="ECO:0000313" key="10">
    <source>
        <dbReference type="EMBL" id="PIV10740.1"/>
    </source>
</evidence>
<feature type="short sequence motif" description="'KMSKS' region" evidence="7">
    <location>
        <begin position="261"/>
        <end position="265"/>
    </location>
</feature>
<dbReference type="InterPro" id="IPR049940">
    <property type="entry name" value="GluQ/Sye"/>
</dbReference>
<feature type="domain" description="Glutamyl/glutaminyl-tRNA synthetase class Ib catalytic" evidence="8">
    <location>
        <begin position="13"/>
        <end position="330"/>
    </location>
</feature>
<reference evidence="11" key="1">
    <citation type="submission" date="2017-09" db="EMBL/GenBank/DDBJ databases">
        <title>Depth-based differentiation of microbial function through sediment-hosted aquifers and enrichment of novel symbionts in the deep terrestrial subsurface.</title>
        <authorList>
            <person name="Probst A.J."/>
            <person name="Ladd B."/>
            <person name="Jarett J.K."/>
            <person name="Geller-Mcgrath D.E."/>
            <person name="Sieber C.M.K."/>
            <person name="Emerson J.B."/>
            <person name="Anantharaman K."/>
            <person name="Thomas B.C."/>
            <person name="Malmstrom R."/>
            <person name="Stieglmeier M."/>
            <person name="Klingl A."/>
            <person name="Woyke T."/>
            <person name="Ryan C.M."/>
            <person name="Banfield J.F."/>
        </authorList>
    </citation>
    <scope>NUCLEOTIDE SEQUENCE [LARGE SCALE GENOMIC DNA]</scope>
</reference>
<comment type="subcellular location">
    <subcellularLocation>
        <location evidence="7">Cytoplasm</location>
    </subcellularLocation>
</comment>
<dbReference type="GO" id="GO:0005829">
    <property type="term" value="C:cytosol"/>
    <property type="evidence" value="ECO:0007669"/>
    <property type="project" value="TreeGrafter"/>
</dbReference>
<gene>
    <name evidence="7" type="primary">gltX</name>
    <name evidence="10" type="ORF">COS50_03850</name>
</gene>
<evidence type="ECO:0000313" key="11">
    <source>
        <dbReference type="Proteomes" id="UP000230673"/>
    </source>
</evidence>
<dbReference type="FunFam" id="3.40.50.620:FF:000045">
    <property type="entry name" value="Glutamate--tRNA ligase, mitochondrial"/>
    <property type="match status" value="1"/>
</dbReference>
<comment type="caution">
    <text evidence="7">Lacks conserved residue(s) required for the propagation of feature annotation.</text>
</comment>
<dbReference type="InterPro" id="IPR014729">
    <property type="entry name" value="Rossmann-like_a/b/a_fold"/>
</dbReference>
<dbReference type="AlphaFoldDB" id="A0A2M7BW01"/>
<dbReference type="InterPro" id="IPR000924">
    <property type="entry name" value="Glu/Gln-tRNA-synth"/>
</dbReference>
<dbReference type="GO" id="GO:0008270">
    <property type="term" value="F:zinc ion binding"/>
    <property type="evidence" value="ECO:0007669"/>
    <property type="project" value="InterPro"/>
</dbReference>
<evidence type="ECO:0000256" key="6">
    <source>
        <dbReference type="ARBA" id="ARBA00023146"/>
    </source>
</evidence>
<dbReference type="HAMAP" id="MF_00022">
    <property type="entry name" value="Glu_tRNA_synth_type1"/>
    <property type="match status" value="1"/>
</dbReference>
<sequence>MRDLLKIRYNLIMVRTRAAISPTGYPHIGTIYQVLFDYAFAHRHKGKFIVRIEDTDKERTVADAEEKVFKALDWFNLIEDESVRKKGLFGPYRQSDRLDIYKGHAQELIDKNKAYYCFCSKDRLDEMRQKLQKEGKPPMYDKRCLKLDKKTIEQKLTKSEPYVIRLNVPNDKKIKIKDELRGEIVFDSNSVDDQVLLKSDGYPTYFLAVVVDDHLMKISHMVRGEEWLTSSAKIVLLYEYFGWEKPVFVHTPIIRNPDRSKFSKRQGHTNVSWYQEQGFFPEVILNYLALMGWSHPQQKEIFSLDEFIKLFDFKDINPIGPVFDLNKLEWMNGLYIRETQNSDLKSQILNFYQKKYPEKVVEKTIPLIKERIKKLSDYLPLCEFFFNQPHSTEAVDLLSDKKELLGNIYKKLEGIKEWKANIIGEEMMELVKEKKMKTGEFFMILRIIITGRKISPPLNESMEILGKEECLKRLTKG</sequence>
<comment type="subunit">
    <text evidence="7">Monomer.</text>
</comment>
<dbReference type="InterPro" id="IPR008925">
    <property type="entry name" value="aa_tRNA-synth_I_cd-bd_sf"/>
</dbReference>
<evidence type="ECO:0000256" key="2">
    <source>
        <dbReference type="ARBA" id="ARBA00022598"/>
    </source>
</evidence>
<keyword evidence="6 7" id="KW-0030">Aminoacyl-tRNA synthetase</keyword>
<evidence type="ECO:0000259" key="8">
    <source>
        <dbReference type="Pfam" id="PF00749"/>
    </source>
</evidence>
<dbReference type="PRINTS" id="PR00987">
    <property type="entry name" value="TRNASYNTHGLU"/>
</dbReference>
<dbReference type="Gene3D" id="3.40.50.620">
    <property type="entry name" value="HUPs"/>
    <property type="match status" value="1"/>
</dbReference>
<evidence type="ECO:0000256" key="4">
    <source>
        <dbReference type="ARBA" id="ARBA00022840"/>
    </source>
</evidence>
<dbReference type="InterPro" id="IPR020751">
    <property type="entry name" value="aa-tRNA-synth_I_codon-bd_sub2"/>
</dbReference>
<dbReference type="SUPFAM" id="SSF48163">
    <property type="entry name" value="An anticodon-binding domain of class I aminoacyl-tRNA synthetases"/>
    <property type="match status" value="1"/>
</dbReference>
<evidence type="ECO:0000256" key="3">
    <source>
        <dbReference type="ARBA" id="ARBA00022741"/>
    </source>
</evidence>
<dbReference type="InterPro" id="IPR001412">
    <property type="entry name" value="aa-tRNA-synth_I_CS"/>
</dbReference>
<evidence type="ECO:0000256" key="7">
    <source>
        <dbReference type="HAMAP-Rule" id="MF_00022"/>
    </source>
</evidence>
<comment type="caution">
    <text evidence="10">The sequence shown here is derived from an EMBL/GenBank/DDBJ whole genome shotgun (WGS) entry which is preliminary data.</text>
</comment>
<evidence type="ECO:0000259" key="9">
    <source>
        <dbReference type="Pfam" id="PF19269"/>
    </source>
</evidence>
<dbReference type="EC" id="6.1.1.17" evidence="7"/>
<keyword evidence="3 7" id="KW-0547">Nucleotide-binding</keyword>
<dbReference type="InterPro" id="IPR020058">
    <property type="entry name" value="Glu/Gln-tRNA-synth_Ib_cat-dom"/>
</dbReference>
<dbReference type="GO" id="GO:0004818">
    <property type="term" value="F:glutamate-tRNA ligase activity"/>
    <property type="evidence" value="ECO:0007669"/>
    <property type="project" value="UniProtKB-UniRule"/>
</dbReference>
<protein>
    <recommendedName>
        <fullName evidence="7">Glutamate--tRNA ligase</fullName>
        <ecNumber evidence="7">6.1.1.17</ecNumber>
    </recommendedName>
    <alternativeName>
        <fullName evidence="7">Glutamyl-tRNA synthetase</fullName>
        <shortName evidence="7">GluRS</shortName>
    </alternativeName>
</protein>
<evidence type="ECO:0000256" key="5">
    <source>
        <dbReference type="ARBA" id="ARBA00022917"/>
    </source>
</evidence>
<dbReference type="EMBL" id="PEUY01000055">
    <property type="protein sequence ID" value="PIV10740.1"/>
    <property type="molecule type" value="Genomic_DNA"/>
</dbReference>
<name>A0A2M7BW01_9BACT</name>
<dbReference type="PANTHER" id="PTHR43311:SF2">
    <property type="entry name" value="GLUTAMATE--TRNA LIGASE, MITOCHONDRIAL-RELATED"/>
    <property type="match status" value="1"/>
</dbReference>
<keyword evidence="4 7" id="KW-0067">ATP-binding</keyword>
<dbReference type="GO" id="GO:0000049">
    <property type="term" value="F:tRNA binding"/>
    <property type="evidence" value="ECO:0007669"/>
    <property type="project" value="InterPro"/>
</dbReference>
<feature type="domain" description="Aminoacyl-tRNA synthetase class I anticodon-binding" evidence="9">
    <location>
        <begin position="357"/>
        <end position="476"/>
    </location>
</feature>
<keyword evidence="2 7" id="KW-0436">Ligase</keyword>
<comment type="function">
    <text evidence="7">Catalyzes the attachment of glutamate to tRNA(Glu) in a two-step reaction: glutamate is first activated by ATP to form Glu-AMP and then transferred to the acceptor end of tRNA(Glu).</text>
</comment>
<keyword evidence="7" id="KW-0963">Cytoplasm</keyword>
<evidence type="ECO:0000256" key="1">
    <source>
        <dbReference type="ARBA" id="ARBA00007894"/>
    </source>
</evidence>
<dbReference type="Gene3D" id="1.10.10.350">
    <property type="match status" value="1"/>
</dbReference>
<proteinExistence type="inferred from homology"/>
<dbReference type="InterPro" id="IPR033910">
    <property type="entry name" value="GluRS_core"/>
</dbReference>
<dbReference type="InterPro" id="IPR045462">
    <property type="entry name" value="aa-tRNA-synth_I_cd-bd"/>
</dbReference>
<dbReference type="NCBIfam" id="TIGR00464">
    <property type="entry name" value="gltX_bact"/>
    <property type="match status" value="1"/>
</dbReference>
<dbReference type="InterPro" id="IPR004527">
    <property type="entry name" value="Glu-tRNA-ligase_bac/mito"/>
</dbReference>
<dbReference type="Proteomes" id="UP000230673">
    <property type="component" value="Unassembled WGS sequence"/>
</dbReference>
<feature type="binding site" evidence="7">
    <location>
        <position position="264"/>
    </location>
    <ligand>
        <name>ATP</name>
        <dbReference type="ChEBI" id="CHEBI:30616"/>
    </ligand>
</feature>
<accession>A0A2M7BW01</accession>
<dbReference type="GO" id="GO:0006424">
    <property type="term" value="P:glutamyl-tRNA aminoacylation"/>
    <property type="evidence" value="ECO:0007669"/>
    <property type="project" value="UniProtKB-UniRule"/>
</dbReference>
<dbReference type="Pfam" id="PF19269">
    <property type="entry name" value="Anticodon_2"/>
    <property type="match status" value="1"/>
</dbReference>
<comment type="catalytic activity">
    <reaction evidence="7">
        <text>tRNA(Glu) + L-glutamate + ATP = L-glutamyl-tRNA(Glu) + AMP + diphosphate</text>
        <dbReference type="Rhea" id="RHEA:23540"/>
        <dbReference type="Rhea" id="RHEA-COMP:9663"/>
        <dbReference type="Rhea" id="RHEA-COMP:9680"/>
        <dbReference type="ChEBI" id="CHEBI:29985"/>
        <dbReference type="ChEBI" id="CHEBI:30616"/>
        <dbReference type="ChEBI" id="CHEBI:33019"/>
        <dbReference type="ChEBI" id="CHEBI:78442"/>
        <dbReference type="ChEBI" id="CHEBI:78520"/>
        <dbReference type="ChEBI" id="CHEBI:456215"/>
        <dbReference type="EC" id="6.1.1.17"/>
    </reaction>
</comment>
<comment type="similarity">
    <text evidence="1 7">Belongs to the class-I aminoacyl-tRNA synthetase family. Glutamate--tRNA ligase type 1 subfamily.</text>
</comment>
<dbReference type="CDD" id="cd00808">
    <property type="entry name" value="GluRS_core"/>
    <property type="match status" value="1"/>
</dbReference>
<dbReference type="PANTHER" id="PTHR43311">
    <property type="entry name" value="GLUTAMATE--TRNA LIGASE"/>
    <property type="match status" value="1"/>
</dbReference>
<organism evidence="10 11">
    <name type="scientific">Candidatus Roizmanbacteria bacterium CG03_land_8_20_14_0_80_35_26</name>
    <dbReference type="NCBI Taxonomy" id="1974845"/>
    <lineage>
        <taxon>Bacteria</taxon>
        <taxon>Candidatus Roizmaniibacteriota</taxon>
    </lineage>
</organism>
<dbReference type="GO" id="GO:0005524">
    <property type="term" value="F:ATP binding"/>
    <property type="evidence" value="ECO:0007669"/>
    <property type="project" value="UniProtKB-UniRule"/>
</dbReference>
<keyword evidence="5 7" id="KW-0648">Protein biosynthesis</keyword>
<dbReference type="Pfam" id="PF00749">
    <property type="entry name" value="tRNA-synt_1c"/>
    <property type="match status" value="1"/>
</dbReference>
<dbReference type="PROSITE" id="PS00178">
    <property type="entry name" value="AA_TRNA_LIGASE_I"/>
    <property type="match status" value="1"/>
</dbReference>
<dbReference type="SUPFAM" id="SSF52374">
    <property type="entry name" value="Nucleotidylyl transferase"/>
    <property type="match status" value="1"/>
</dbReference>